<keyword evidence="3" id="KW-1185">Reference proteome</keyword>
<feature type="compositionally biased region" description="Basic residues" evidence="1">
    <location>
        <begin position="1"/>
        <end position="10"/>
    </location>
</feature>
<evidence type="ECO:0000313" key="2">
    <source>
        <dbReference type="EMBL" id="KAK9113607.1"/>
    </source>
</evidence>
<protein>
    <submittedName>
        <fullName evidence="2">Uncharacterized protein</fullName>
    </submittedName>
</protein>
<proteinExistence type="predicted"/>
<name>A0AAP0IE63_9MAGN</name>
<dbReference type="Proteomes" id="UP001420932">
    <property type="component" value="Unassembled WGS sequence"/>
</dbReference>
<dbReference type="AlphaFoldDB" id="A0AAP0IE63"/>
<accession>A0AAP0IE63</accession>
<feature type="region of interest" description="Disordered" evidence="1">
    <location>
        <begin position="1"/>
        <end position="21"/>
    </location>
</feature>
<comment type="caution">
    <text evidence="2">The sequence shown here is derived from an EMBL/GenBank/DDBJ whole genome shotgun (WGS) entry which is preliminary data.</text>
</comment>
<organism evidence="2 3">
    <name type="scientific">Stephania yunnanensis</name>
    <dbReference type="NCBI Taxonomy" id="152371"/>
    <lineage>
        <taxon>Eukaryota</taxon>
        <taxon>Viridiplantae</taxon>
        <taxon>Streptophyta</taxon>
        <taxon>Embryophyta</taxon>
        <taxon>Tracheophyta</taxon>
        <taxon>Spermatophyta</taxon>
        <taxon>Magnoliopsida</taxon>
        <taxon>Ranunculales</taxon>
        <taxon>Menispermaceae</taxon>
        <taxon>Menispermoideae</taxon>
        <taxon>Cissampelideae</taxon>
        <taxon>Stephania</taxon>
    </lineage>
</organism>
<sequence>MPRVHSRTARTRPPLHPPVLPNIQRLEIPNTHPQNLLGIRAVHDPNQARTEPLRDLRVAVRRKPHRPALAHPDRQPHLNRASLNPVRLHSLRLVEPRQPSRVVQQPLHPLDRLS</sequence>
<evidence type="ECO:0000313" key="3">
    <source>
        <dbReference type="Proteomes" id="UP001420932"/>
    </source>
</evidence>
<evidence type="ECO:0000256" key="1">
    <source>
        <dbReference type="SAM" id="MobiDB-lite"/>
    </source>
</evidence>
<dbReference type="EMBL" id="JBBNAF010000009">
    <property type="protein sequence ID" value="KAK9113607.1"/>
    <property type="molecule type" value="Genomic_DNA"/>
</dbReference>
<gene>
    <name evidence="2" type="ORF">Syun_020404</name>
</gene>
<reference evidence="2 3" key="1">
    <citation type="submission" date="2024-01" db="EMBL/GenBank/DDBJ databases">
        <title>Genome assemblies of Stephania.</title>
        <authorList>
            <person name="Yang L."/>
        </authorList>
    </citation>
    <scope>NUCLEOTIDE SEQUENCE [LARGE SCALE GENOMIC DNA]</scope>
    <source>
        <strain evidence="2">YNDBR</strain>
        <tissue evidence="2">Leaf</tissue>
    </source>
</reference>
<feature type="region of interest" description="Disordered" evidence="1">
    <location>
        <begin position="92"/>
        <end position="114"/>
    </location>
</feature>